<dbReference type="GO" id="GO:0035861">
    <property type="term" value="C:site of double-strand break"/>
    <property type="evidence" value="ECO:0007669"/>
    <property type="project" value="TreeGrafter"/>
</dbReference>
<sequence length="119" mass="13891">MDAIFEKAKQDRHITSYNVAEELGIDHKTVLAHLKHNWVQKLDIWVPHEVTERNLMNRVLICDSLLRCNETEPFFKKLISRSGFTDCRETRVNSQQGDAVCVWVWKGIIHYKLLIPSSS</sequence>
<name>A0A8S4QHR7_9NEOP</name>
<dbReference type="GO" id="GO:0003690">
    <property type="term" value="F:double-stranded DNA binding"/>
    <property type="evidence" value="ECO:0007669"/>
    <property type="project" value="TreeGrafter"/>
</dbReference>
<dbReference type="GO" id="GO:0042800">
    <property type="term" value="F:histone H3K4 methyltransferase activity"/>
    <property type="evidence" value="ECO:0007669"/>
    <property type="project" value="TreeGrafter"/>
</dbReference>
<dbReference type="GO" id="GO:0006303">
    <property type="term" value="P:double-strand break repair via nonhomologous end joining"/>
    <property type="evidence" value="ECO:0007669"/>
    <property type="project" value="TreeGrafter"/>
</dbReference>
<dbReference type="InterPro" id="IPR052709">
    <property type="entry name" value="Transposase-MT_Hybrid"/>
</dbReference>
<proteinExistence type="predicted"/>
<dbReference type="GO" id="GO:0015074">
    <property type="term" value="P:DNA integration"/>
    <property type="evidence" value="ECO:0007669"/>
    <property type="project" value="TreeGrafter"/>
</dbReference>
<dbReference type="GO" id="GO:0046975">
    <property type="term" value="F:histone H3K36 methyltransferase activity"/>
    <property type="evidence" value="ECO:0007669"/>
    <property type="project" value="TreeGrafter"/>
</dbReference>
<organism evidence="1 2">
    <name type="scientific">Pararge aegeria aegeria</name>
    <dbReference type="NCBI Taxonomy" id="348720"/>
    <lineage>
        <taxon>Eukaryota</taxon>
        <taxon>Metazoa</taxon>
        <taxon>Ecdysozoa</taxon>
        <taxon>Arthropoda</taxon>
        <taxon>Hexapoda</taxon>
        <taxon>Insecta</taxon>
        <taxon>Pterygota</taxon>
        <taxon>Neoptera</taxon>
        <taxon>Endopterygota</taxon>
        <taxon>Lepidoptera</taxon>
        <taxon>Glossata</taxon>
        <taxon>Ditrysia</taxon>
        <taxon>Papilionoidea</taxon>
        <taxon>Nymphalidae</taxon>
        <taxon>Satyrinae</taxon>
        <taxon>Satyrini</taxon>
        <taxon>Parargina</taxon>
        <taxon>Pararge</taxon>
    </lineage>
</organism>
<dbReference type="GO" id="GO:0005634">
    <property type="term" value="C:nucleus"/>
    <property type="evidence" value="ECO:0007669"/>
    <property type="project" value="TreeGrafter"/>
</dbReference>
<dbReference type="GO" id="GO:0000729">
    <property type="term" value="P:DNA double-strand break processing"/>
    <property type="evidence" value="ECO:0007669"/>
    <property type="project" value="TreeGrafter"/>
</dbReference>
<reference evidence="1" key="1">
    <citation type="submission" date="2022-03" db="EMBL/GenBank/DDBJ databases">
        <authorList>
            <person name="Lindestad O."/>
        </authorList>
    </citation>
    <scope>NUCLEOTIDE SEQUENCE</scope>
</reference>
<gene>
    <name evidence="1" type="primary">jg24566</name>
    <name evidence="1" type="ORF">PAEG_LOCUS358</name>
</gene>
<dbReference type="GO" id="GO:0044774">
    <property type="term" value="P:mitotic DNA integrity checkpoint signaling"/>
    <property type="evidence" value="ECO:0007669"/>
    <property type="project" value="TreeGrafter"/>
</dbReference>
<dbReference type="GO" id="GO:0000014">
    <property type="term" value="F:single-stranded DNA endodeoxyribonuclease activity"/>
    <property type="evidence" value="ECO:0007669"/>
    <property type="project" value="TreeGrafter"/>
</dbReference>
<dbReference type="Proteomes" id="UP000838756">
    <property type="component" value="Unassembled WGS sequence"/>
</dbReference>
<protein>
    <submittedName>
        <fullName evidence="1">Jg24566 protein</fullName>
    </submittedName>
</protein>
<dbReference type="GO" id="GO:0000793">
    <property type="term" value="C:condensed chromosome"/>
    <property type="evidence" value="ECO:0007669"/>
    <property type="project" value="TreeGrafter"/>
</dbReference>
<evidence type="ECO:0000313" key="1">
    <source>
        <dbReference type="EMBL" id="CAH2207738.1"/>
    </source>
</evidence>
<dbReference type="EMBL" id="CAKXAJ010001152">
    <property type="protein sequence ID" value="CAH2207738.1"/>
    <property type="molecule type" value="Genomic_DNA"/>
</dbReference>
<accession>A0A8S4QHR7</accession>
<dbReference type="PANTHER" id="PTHR46060:SF2">
    <property type="entry name" value="HISTONE-LYSINE N-METHYLTRANSFERASE SETMAR"/>
    <property type="match status" value="1"/>
</dbReference>
<dbReference type="GO" id="GO:0044547">
    <property type="term" value="F:DNA topoisomerase binding"/>
    <property type="evidence" value="ECO:0007669"/>
    <property type="project" value="TreeGrafter"/>
</dbReference>
<comment type="caution">
    <text evidence="1">The sequence shown here is derived from an EMBL/GenBank/DDBJ whole genome shotgun (WGS) entry which is preliminary data.</text>
</comment>
<dbReference type="GO" id="GO:0003697">
    <property type="term" value="F:single-stranded DNA binding"/>
    <property type="evidence" value="ECO:0007669"/>
    <property type="project" value="TreeGrafter"/>
</dbReference>
<dbReference type="OrthoDB" id="616263at2759"/>
<evidence type="ECO:0000313" key="2">
    <source>
        <dbReference type="Proteomes" id="UP000838756"/>
    </source>
</evidence>
<dbReference type="PANTHER" id="PTHR46060">
    <property type="entry name" value="MARINER MOS1 TRANSPOSASE-LIKE PROTEIN"/>
    <property type="match status" value="1"/>
</dbReference>
<dbReference type="AlphaFoldDB" id="A0A8S4QHR7"/>
<keyword evidence="2" id="KW-1185">Reference proteome</keyword>
<dbReference type="GO" id="GO:0031297">
    <property type="term" value="P:replication fork processing"/>
    <property type="evidence" value="ECO:0007669"/>
    <property type="project" value="TreeGrafter"/>
</dbReference>